<dbReference type="GO" id="GO:0047617">
    <property type="term" value="F:fatty acyl-CoA hydrolase activity"/>
    <property type="evidence" value="ECO:0007669"/>
    <property type="project" value="TreeGrafter"/>
</dbReference>
<dbReference type="Pfam" id="PF13279">
    <property type="entry name" value="4HBT_2"/>
    <property type="match status" value="1"/>
</dbReference>
<evidence type="ECO:0000313" key="2">
    <source>
        <dbReference type="Proteomes" id="UP000256845"/>
    </source>
</evidence>
<dbReference type="EMBL" id="QRDW01000002">
    <property type="protein sequence ID" value="RED52538.1"/>
    <property type="molecule type" value="Genomic_DNA"/>
</dbReference>
<dbReference type="PANTHER" id="PTHR31793:SF2">
    <property type="entry name" value="BLR1345 PROTEIN"/>
    <property type="match status" value="1"/>
</dbReference>
<keyword evidence="2" id="KW-1185">Reference proteome</keyword>
<proteinExistence type="predicted"/>
<accession>A0A3D9HSQ1</accession>
<dbReference type="InterPro" id="IPR050563">
    <property type="entry name" value="4-hydroxybenzoyl-CoA_TE"/>
</dbReference>
<comment type="caution">
    <text evidence="1">The sequence shown here is derived from an EMBL/GenBank/DDBJ whole genome shotgun (WGS) entry which is preliminary data.</text>
</comment>
<gene>
    <name evidence="1" type="ORF">DFP90_102561</name>
</gene>
<dbReference type="SUPFAM" id="SSF54637">
    <property type="entry name" value="Thioesterase/thiol ester dehydrase-isomerase"/>
    <property type="match status" value="1"/>
</dbReference>
<dbReference type="Proteomes" id="UP000256845">
    <property type="component" value="Unassembled WGS sequence"/>
</dbReference>
<dbReference type="Gene3D" id="3.10.129.10">
    <property type="entry name" value="Hotdog Thioesterase"/>
    <property type="match status" value="1"/>
</dbReference>
<organism evidence="1 2">
    <name type="scientific">Aestuariispira insulae</name>
    <dbReference type="NCBI Taxonomy" id="1461337"/>
    <lineage>
        <taxon>Bacteria</taxon>
        <taxon>Pseudomonadati</taxon>
        <taxon>Pseudomonadota</taxon>
        <taxon>Alphaproteobacteria</taxon>
        <taxon>Rhodospirillales</taxon>
        <taxon>Kiloniellaceae</taxon>
        <taxon>Aestuariispira</taxon>
    </lineage>
</organism>
<sequence length="143" mass="16627">MSDEILTFKGTVYPWHCDHMGHMNVMWYVGRFDEATWHFLAEFGLSNEAFESRNIGMAALEQTVQYKRELHAGAQIEIWSRLISVTEKVIEFEHRMVNSNSRDDCAFIRNTAICLDRIERRGCKFPDEIYIRLRAGLEAAGHA</sequence>
<dbReference type="AlphaFoldDB" id="A0A3D9HSQ1"/>
<protein>
    <submittedName>
        <fullName evidence="1">(3S)-malyl-CoA thioesterase</fullName>
    </submittedName>
</protein>
<reference evidence="1 2" key="1">
    <citation type="submission" date="2018-07" db="EMBL/GenBank/DDBJ databases">
        <title>Genomic Encyclopedia of Type Strains, Phase III (KMG-III): the genomes of soil and plant-associated and newly described type strains.</title>
        <authorList>
            <person name="Whitman W."/>
        </authorList>
    </citation>
    <scope>NUCLEOTIDE SEQUENCE [LARGE SCALE GENOMIC DNA]</scope>
    <source>
        <strain evidence="1 2">CECT 8488</strain>
    </source>
</reference>
<dbReference type="OrthoDB" id="7597365at2"/>
<evidence type="ECO:0000313" key="1">
    <source>
        <dbReference type="EMBL" id="RED52538.1"/>
    </source>
</evidence>
<dbReference type="InterPro" id="IPR029069">
    <property type="entry name" value="HotDog_dom_sf"/>
</dbReference>
<dbReference type="RefSeq" id="WP_115936065.1">
    <property type="nucleotide sequence ID" value="NZ_QRDW01000002.1"/>
</dbReference>
<dbReference type="PANTHER" id="PTHR31793">
    <property type="entry name" value="4-HYDROXYBENZOYL-COA THIOESTERASE FAMILY MEMBER"/>
    <property type="match status" value="1"/>
</dbReference>
<dbReference type="CDD" id="cd00586">
    <property type="entry name" value="4HBT"/>
    <property type="match status" value="1"/>
</dbReference>
<name>A0A3D9HSQ1_9PROT</name>